<dbReference type="GO" id="GO:0016787">
    <property type="term" value="F:hydrolase activity"/>
    <property type="evidence" value="ECO:0007669"/>
    <property type="project" value="UniProtKB-KW"/>
</dbReference>
<evidence type="ECO:0000256" key="2">
    <source>
        <dbReference type="SAM" id="MobiDB-lite"/>
    </source>
</evidence>
<feature type="transmembrane region" description="Helical" evidence="3">
    <location>
        <begin position="101"/>
        <end position="118"/>
    </location>
</feature>
<name>A0A8K1U461_9VIRU</name>
<protein>
    <recommendedName>
        <fullName evidence="5">Serine protease</fullName>
    </recommendedName>
</protein>
<dbReference type="InterPro" id="IPR009003">
    <property type="entry name" value="Peptidase_S1_PA"/>
</dbReference>
<organism evidence="4">
    <name type="scientific">Riboviria sp</name>
    <dbReference type="NCBI Taxonomy" id="2585031"/>
    <lineage>
        <taxon>Viruses</taxon>
        <taxon>Riboviria</taxon>
    </lineage>
</organism>
<keyword evidence="3" id="KW-0812">Transmembrane</keyword>
<feature type="compositionally biased region" description="Basic residues" evidence="2">
    <location>
        <begin position="505"/>
        <end position="514"/>
    </location>
</feature>
<accession>A0A8K1U461</accession>
<dbReference type="SUPFAM" id="SSF50494">
    <property type="entry name" value="Trypsin-like serine proteases"/>
    <property type="match status" value="1"/>
</dbReference>
<proteinExistence type="predicted"/>
<keyword evidence="3" id="KW-1133">Transmembrane helix</keyword>
<evidence type="ECO:0000256" key="1">
    <source>
        <dbReference type="ARBA" id="ARBA00022801"/>
    </source>
</evidence>
<dbReference type="Gene3D" id="2.40.10.10">
    <property type="entry name" value="Trypsin-like serine proteases"/>
    <property type="match status" value="1"/>
</dbReference>
<evidence type="ECO:0008006" key="5">
    <source>
        <dbReference type="Google" id="ProtNLM"/>
    </source>
</evidence>
<evidence type="ECO:0000256" key="3">
    <source>
        <dbReference type="SAM" id="Phobius"/>
    </source>
</evidence>
<dbReference type="InterPro" id="IPR043504">
    <property type="entry name" value="Peptidase_S1_PA_chymotrypsin"/>
</dbReference>
<reference evidence="4" key="1">
    <citation type="submission" date="2020-11" db="EMBL/GenBank/DDBJ databases">
        <title>RNA virus dark matter in the feces of wild birds.</title>
        <authorList>
            <person name="Lu X."/>
            <person name="Yang X.S."/>
            <person name="Zhang W."/>
        </authorList>
    </citation>
    <scope>NUCLEOTIDE SEQUENCE</scope>
    <source>
        <strain evidence="4">Warbler204con225</strain>
    </source>
</reference>
<evidence type="ECO:0000313" key="4">
    <source>
        <dbReference type="EMBL" id="UGO57302.1"/>
    </source>
</evidence>
<keyword evidence="1" id="KW-0378">Hydrolase</keyword>
<feature type="region of interest" description="Disordered" evidence="2">
    <location>
        <begin position="505"/>
        <end position="528"/>
    </location>
</feature>
<keyword evidence="3" id="KW-0472">Membrane</keyword>
<sequence length="528" mass="58658">MPESRVYADDVFDLMAMPFTVLWVCFPTFIRKKITAVPREALFMVAKAIWTVIFYYWLYTWICPIITVPPFVYHWINTTTVAYDVAVASVGSWYATLKVSMFQLLVPMLSLISWILSWRTRPVVEEKTLTQRVVSRLSDVFYVPESAQIKYPDGFTPERAIQGSPLTPVKELPAFVAFLYGINDDDSENPVGVGFRAENAFITAAHNLTGYERLKIISNTAVCEVRSDSFIIHPYDDLAHLKMSDRDFSMLGLTKGKFLDHAVSSAYPLMCQVYGPGTPASFTVGAVSQVANFGKVTYSGTTTSGFSGSPYVQHKTIVGMHLGAGMVNMGLDAAYIAMLVSSKNESTEDWLLDRIEEDLLNKRSVEWERSPTNPDEVFVKRLGKYFIIDADMFFSSYKPQAIVSESFSVKDKLPVYSDSKNGVTASVPVNAGAGAVGQVSAIRNCVQTPLSASCTATPTSIVNLEESSVMDNQEPMPVVRNGLLDCTSNSISYQPERKTRRQIAREKKFKKSSHTHTNPGSPGLDLIR</sequence>
<dbReference type="EMBL" id="MW239317">
    <property type="protein sequence ID" value="UGO57302.1"/>
    <property type="molecule type" value="Genomic_RNA"/>
</dbReference>
<feature type="transmembrane region" description="Helical" evidence="3">
    <location>
        <begin position="12"/>
        <end position="30"/>
    </location>
</feature>